<dbReference type="EMBL" id="JAMTCG010000005">
    <property type="protein sequence ID" value="MCP2161647.1"/>
    <property type="molecule type" value="Genomic_DNA"/>
</dbReference>
<reference evidence="2 3" key="1">
    <citation type="submission" date="2022-06" db="EMBL/GenBank/DDBJ databases">
        <title>Genomic Encyclopedia of Archaeal and Bacterial Type Strains, Phase II (KMG-II): from individual species to whole genera.</title>
        <authorList>
            <person name="Goeker M."/>
        </authorList>
    </citation>
    <scope>NUCLEOTIDE SEQUENCE [LARGE SCALE GENOMIC DNA]</scope>
    <source>
        <strain evidence="2 3">DSM 45037</strain>
    </source>
</reference>
<sequence>MATSNDTSAQPAPDPDDPGLKAAWPFIVAVVIVLLVIGGVVASQLLRPADDRLPDNAAVQHAINDYYTAKNAINYAAFRDATCSRVVDGGSFPSDEAFRSAAQSTRDTKGKIMVTTIADIAVSGTSATASMTWRYEQDPRQTTQSVPLVKDADTWKVCGVSAP</sequence>
<protein>
    <recommendedName>
        <fullName evidence="4">Lumazine-binding protein</fullName>
    </recommendedName>
</protein>
<proteinExistence type="predicted"/>
<keyword evidence="1" id="KW-1133">Transmembrane helix</keyword>
<evidence type="ECO:0000313" key="2">
    <source>
        <dbReference type="EMBL" id="MCP2161647.1"/>
    </source>
</evidence>
<evidence type="ECO:0008006" key="4">
    <source>
        <dbReference type="Google" id="ProtNLM"/>
    </source>
</evidence>
<dbReference type="RefSeq" id="WP_253655238.1">
    <property type="nucleotide sequence ID" value="NZ_BAAAOE010000001.1"/>
</dbReference>
<keyword evidence="3" id="KW-1185">Reference proteome</keyword>
<feature type="transmembrane region" description="Helical" evidence="1">
    <location>
        <begin position="22"/>
        <end position="42"/>
    </location>
</feature>
<dbReference type="Proteomes" id="UP001205740">
    <property type="component" value="Unassembled WGS sequence"/>
</dbReference>
<comment type="caution">
    <text evidence="2">The sequence shown here is derived from an EMBL/GenBank/DDBJ whole genome shotgun (WGS) entry which is preliminary data.</text>
</comment>
<dbReference type="InterPro" id="IPR032710">
    <property type="entry name" value="NTF2-like_dom_sf"/>
</dbReference>
<keyword evidence="1" id="KW-0472">Membrane</keyword>
<dbReference type="SUPFAM" id="SSF54427">
    <property type="entry name" value="NTF2-like"/>
    <property type="match status" value="1"/>
</dbReference>
<keyword evidence="1" id="KW-0812">Transmembrane</keyword>
<gene>
    <name evidence="2" type="ORF">LX12_002846</name>
</gene>
<accession>A0ABT1H6Z4</accession>
<name>A0ABT1H6Z4_9NOCA</name>
<evidence type="ECO:0000256" key="1">
    <source>
        <dbReference type="SAM" id="Phobius"/>
    </source>
</evidence>
<evidence type="ECO:0000313" key="3">
    <source>
        <dbReference type="Proteomes" id="UP001205740"/>
    </source>
</evidence>
<organism evidence="2 3">
    <name type="scientific">Williamsia serinedens</name>
    <dbReference type="NCBI Taxonomy" id="391736"/>
    <lineage>
        <taxon>Bacteria</taxon>
        <taxon>Bacillati</taxon>
        <taxon>Actinomycetota</taxon>
        <taxon>Actinomycetes</taxon>
        <taxon>Mycobacteriales</taxon>
        <taxon>Nocardiaceae</taxon>
        <taxon>Williamsia</taxon>
    </lineage>
</organism>